<dbReference type="EMBL" id="JAAZHI010000263">
    <property type="protein sequence ID" value="NLA57238.1"/>
    <property type="molecule type" value="Genomic_DNA"/>
</dbReference>
<evidence type="ECO:0000256" key="5">
    <source>
        <dbReference type="ARBA" id="ARBA00022643"/>
    </source>
</evidence>
<evidence type="ECO:0000256" key="9">
    <source>
        <dbReference type="ARBA" id="ARBA00049401"/>
    </source>
</evidence>
<evidence type="ECO:0000256" key="2">
    <source>
        <dbReference type="ARBA" id="ARBA00009881"/>
    </source>
</evidence>
<evidence type="ECO:0000256" key="1">
    <source>
        <dbReference type="ARBA" id="ARBA00001917"/>
    </source>
</evidence>
<dbReference type="InterPro" id="IPR013785">
    <property type="entry name" value="Aldolase_TIM"/>
</dbReference>
<comment type="cofactor">
    <cofactor evidence="1">
        <name>FMN</name>
        <dbReference type="ChEBI" id="CHEBI:58210"/>
    </cofactor>
</comment>
<comment type="catalytic activity">
    <reaction evidence="9">
        <text>3 propionate 3-nitronate + 3 O2 + H2O = 3 3-oxopropanoate + 2 nitrate + nitrite + H2O2 + 3 H(+)</text>
        <dbReference type="Rhea" id="RHEA:57332"/>
        <dbReference type="ChEBI" id="CHEBI:15377"/>
        <dbReference type="ChEBI" id="CHEBI:15378"/>
        <dbReference type="ChEBI" id="CHEBI:15379"/>
        <dbReference type="ChEBI" id="CHEBI:16240"/>
        <dbReference type="ChEBI" id="CHEBI:16301"/>
        <dbReference type="ChEBI" id="CHEBI:17632"/>
        <dbReference type="ChEBI" id="CHEBI:33190"/>
        <dbReference type="ChEBI" id="CHEBI:136067"/>
    </reaction>
</comment>
<keyword evidence="5" id="KW-0288">FMN</keyword>
<evidence type="ECO:0000256" key="6">
    <source>
        <dbReference type="ARBA" id="ARBA00023002"/>
    </source>
</evidence>
<dbReference type="CDD" id="cd04730">
    <property type="entry name" value="NPD_like"/>
    <property type="match status" value="1"/>
</dbReference>
<dbReference type="AlphaFoldDB" id="A0A7X6PR37"/>
<evidence type="ECO:0000256" key="8">
    <source>
        <dbReference type="ARBA" id="ARBA00031155"/>
    </source>
</evidence>
<comment type="caution">
    <text evidence="10">The sequence shown here is derived from an EMBL/GenBank/DDBJ whole genome shotgun (WGS) entry which is preliminary data.</text>
</comment>
<comment type="similarity">
    <text evidence="2">Belongs to the nitronate monooxygenase family. NMO class I subfamily.</text>
</comment>
<dbReference type="Pfam" id="PF03060">
    <property type="entry name" value="NMO"/>
    <property type="match status" value="1"/>
</dbReference>
<evidence type="ECO:0000256" key="4">
    <source>
        <dbReference type="ARBA" id="ARBA00022630"/>
    </source>
</evidence>
<sequence>MDIPQIIVAPMAGGPSSPALVDAAAAAGSLGFLAPGGAPAALLEEQLAQVTGPYAVNLFTRQAPFDSLSDVRRVAGDRPLPEVDLSNDFDAKFAAVLAAERPPVVVSATFGPFTREENDALHARGIHAWVTVTNPTDAVAAVEAGADALVVQGPDAGGHRSTWTVAEEPDTRPLPDLVRSVAEVVGVPLIAAGGIRDAEDVAAALALPGVVAVSCGSAFLLADEAGTSPLNRELLSAGGRSVASRAFSGRVARGLETDFTRNNPDIPPIYPYLVPLQAAERRERPRELAYCLVGVGVEKLGGGPAAEILARLAPEQAISR</sequence>
<keyword evidence="4" id="KW-0285">Flavoprotein</keyword>
<dbReference type="GO" id="GO:0009636">
    <property type="term" value="P:response to toxic substance"/>
    <property type="evidence" value="ECO:0007669"/>
    <property type="project" value="UniProtKB-KW"/>
</dbReference>
<keyword evidence="7 10" id="KW-0503">Monooxygenase</keyword>
<evidence type="ECO:0000313" key="11">
    <source>
        <dbReference type="Proteomes" id="UP000557899"/>
    </source>
</evidence>
<dbReference type="InterPro" id="IPR004136">
    <property type="entry name" value="NMO"/>
</dbReference>
<proteinExistence type="inferred from homology"/>
<evidence type="ECO:0000256" key="3">
    <source>
        <dbReference type="ARBA" id="ARBA00022575"/>
    </source>
</evidence>
<accession>A0A7X6PR37</accession>
<organism evidence="10 11">
    <name type="scientific">Corynebacterium humireducens</name>
    <dbReference type="NCBI Taxonomy" id="1223514"/>
    <lineage>
        <taxon>Bacteria</taxon>
        <taxon>Bacillati</taxon>
        <taxon>Actinomycetota</taxon>
        <taxon>Actinomycetes</taxon>
        <taxon>Mycobacteriales</taxon>
        <taxon>Corynebacteriaceae</taxon>
        <taxon>Corynebacterium</taxon>
    </lineage>
</organism>
<name>A0A7X6PR37_9CORY</name>
<dbReference type="SUPFAM" id="SSF51412">
    <property type="entry name" value="Inosine monophosphate dehydrogenase (IMPDH)"/>
    <property type="match status" value="1"/>
</dbReference>
<evidence type="ECO:0000256" key="7">
    <source>
        <dbReference type="ARBA" id="ARBA00023033"/>
    </source>
</evidence>
<dbReference type="Gene3D" id="3.20.20.70">
    <property type="entry name" value="Aldolase class I"/>
    <property type="match status" value="1"/>
</dbReference>
<protein>
    <recommendedName>
        <fullName evidence="8">Propionate 3-nitronate monooxygenase</fullName>
    </recommendedName>
</protein>
<reference evidence="10 11" key="1">
    <citation type="journal article" date="2020" name="Biotechnol. Biofuels">
        <title>New insights from the biogas microbiome by comprehensive genome-resolved metagenomics of nearly 1600 species originating from multiple anaerobic digesters.</title>
        <authorList>
            <person name="Campanaro S."/>
            <person name="Treu L."/>
            <person name="Rodriguez-R L.M."/>
            <person name="Kovalovszki A."/>
            <person name="Ziels R.M."/>
            <person name="Maus I."/>
            <person name="Zhu X."/>
            <person name="Kougias P.G."/>
            <person name="Basile A."/>
            <person name="Luo G."/>
            <person name="Schluter A."/>
            <person name="Konstantinidis K.T."/>
            <person name="Angelidaki I."/>
        </authorList>
    </citation>
    <scope>NUCLEOTIDE SEQUENCE [LARGE SCALE GENOMIC DNA]</scope>
    <source>
        <strain evidence="10">AS15tlH2ME_198</strain>
    </source>
</reference>
<keyword evidence="3" id="KW-0216">Detoxification</keyword>
<dbReference type="PANTHER" id="PTHR42747:SF3">
    <property type="entry name" value="NITRONATE MONOOXYGENASE-RELATED"/>
    <property type="match status" value="1"/>
</dbReference>
<gene>
    <name evidence="10" type="ORF">GX859_13285</name>
</gene>
<evidence type="ECO:0000313" key="10">
    <source>
        <dbReference type="EMBL" id="NLA57238.1"/>
    </source>
</evidence>
<keyword evidence="6" id="KW-0560">Oxidoreductase</keyword>
<dbReference type="Proteomes" id="UP000557899">
    <property type="component" value="Unassembled WGS sequence"/>
</dbReference>
<dbReference type="GO" id="GO:0018580">
    <property type="term" value="F:nitronate monooxygenase activity"/>
    <property type="evidence" value="ECO:0007669"/>
    <property type="project" value="InterPro"/>
</dbReference>
<dbReference type="PANTHER" id="PTHR42747">
    <property type="entry name" value="NITRONATE MONOOXYGENASE-RELATED"/>
    <property type="match status" value="1"/>
</dbReference>